<keyword evidence="2" id="KW-1133">Transmembrane helix</keyword>
<evidence type="ECO:0000256" key="1">
    <source>
        <dbReference type="SAM" id="MobiDB-lite"/>
    </source>
</evidence>
<feature type="transmembrane region" description="Helical" evidence="2">
    <location>
        <begin position="386"/>
        <end position="407"/>
    </location>
</feature>
<keyword evidence="4" id="KW-0808">Transferase</keyword>
<reference evidence="4 5" key="1">
    <citation type="journal article" date="2019" name="Int. J. Syst. Evol. Microbiol.">
        <title>The Global Catalogue of Microorganisms (GCM) 10K type strain sequencing project: providing services to taxonomists for standard genome sequencing and annotation.</title>
        <authorList>
            <consortium name="The Broad Institute Genomics Platform"/>
            <consortium name="The Broad Institute Genome Sequencing Center for Infectious Disease"/>
            <person name="Wu L."/>
            <person name="Ma J."/>
        </authorList>
    </citation>
    <scope>NUCLEOTIDE SEQUENCE [LARGE SCALE GENOMIC DNA]</scope>
    <source>
        <strain evidence="4 5">JCM 15577</strain>
    </source>
</reference>
<dbReference type="Proteomes" id="UP001501690">
    <property type="component" value="Unassembled WGS sequence"/>
</dbReference>
<dbReference type="InterPro" id="IPR002656">
    <property type="entry name" value="Acyl_transf_3_dom"/>
</dbReference>
<dbReference type="PANTHER" id="PTHR23028:SF53">
    <property type="entry name" value="ACYL_TRANSF_3 DOMAIN-CONTAINING PROTEIN"/>
    <property type="match status" value="1"/>
</dbReference>
<dbReference type="Pfam" id="PF01757">
    <property type="entry name" value="Acyl_transf_3"/>
    <property type="match status" value="1"/>
</dbReference>
<organism evidence="4 5">
    <name type="scientific">Microbacterium sediminicola</name>
    <dbReference type="NCBI Taxonomy" id="415210"/>
    <lineage>
        <taxon>Bacteria</taxon>
        <taxon>Bacillati</taxon>
        <taxon>Actinomycetota</taxon>
        <taxon>Actinomycetes</taxon>
        <taxon>Micrococcales</taxon>
        <taxon>Microbacteriaceae</taxon>
        <taxon>Microbacterium</taxon>
    </lineage>
</organism>
<feature type="transmembrane region" description="Helical" evidence="2">
    <location>
        <begin position="264"/>
        <end position="288"/>
    </location>
</feature>
<accession>A0ABN2IL55</accession>
<comment type="caution">
    <text evidence="4">The sequence shown here is derived from an EMBL/GenBank/DDBJ whole genome shotgun (WGS) entry which is preliminary data.</text>
</comment>
<feature type="transmembrane region" description="Helical" evidence="2">
    <location>
        <begin position="237"/>
        <end position="258"/>
    </location>
</feature>
<dbReference type="RefSeq" id="WP_344073453.1">
    <property type="nucleotide sequence ID" value="NZ_BAAAPL010000002.1"/>
</dbReference>
<keyword evidence="4" id="KW-0012">Acyltransferase</keyword>
<keyword evidence="2" id="KW-0812">Transmembrane</keyword>
<evidence type="ECO:0000313" key="4">
    <source>
        <dbReference type="EMBL" id="GAA1707242.1"/>
    </source>
</evidence>
<feature type="transmembrane region" description="Helical" evidence="2">
    <location>
        <begin position="12"/>
        <end position="33"/>
    </location>
</feature>
<evidence type="ECO:0000313" key="5">
    <source>
        <dbReference type="Proteomes" id="UP001501690"/>
    </source>
</evidence>
<dbReference type="PANTHER" id="PTHR23028">
    <property type="entry name" value="ACETYLTRANSFERASE"/>
    <property type="match status" value="1"/>
</dbReference>
<keyword evidence="2" id="KW-0472">Membrane</keyword>
<feature type="domain" description="Acyltransferase 3" evidence="3">
    <location>
        <begin position="13"/>
        <end position="355"/>
    </location>
</feature>
<feature type="transmembrane region" description="Helical" evidence="2">
    <location>
        <begin position="112"/>
        <end position="132"/>
    </location>
</feature>
<feature type="transmembrane region" description="Helical" evidence="2">
    <location>
        <begin position="173"/>
        <end position="195"/>
    </location>
</feature>
<name>A0ABN2IL55_9MICO</name>
<feature type="compositionally biased region" description="Low complexity" evidence="1">
    <location>
        <begin position="429"/>
        <end position="443"/>
    </location>
</feature>
<feature type="transmembrane region" description="Helical" evidence="2">
    <location>
        <begin position="338"/>
        <end position="358"/>
    </location>
</feature>
<keyword evidence="5" id="KW-1185">Reference proteome</keyword>
<sequence>MPPTSAAASSRLAGLDGLRAVAVILVISYHLFPTWWLDGGFIGVDVFFVISGFLITTLLLRERARTGRIRLSMFWRRRARRLLPALVALLIICSSAAWIIGGDVLVRLGAQLIGALTFSYNWIAIVIGQGYFGASTPELFQNLWSLGIEEQFYVLWPLLLPLVLRLRRPGARVTLAGIAAAASATWMGVIVLTTGDASRAYFGTDSHAFGLLAGVALAFGMHRALTKPPVWMQHLAVRIAVTVAGVAALAGIVVLALIHPTDTVMTFPLTLVAAVVGTVVVIAASVWPRSPLGPSLDILPLRWVGERSYGLYLWHWPIVVLLVAAVEGTAPQVGVPVWIGILALVLTVVISTISYRYLESPIRRRGFRATATVLGHLLVTSARDRWATVSVFLVAIALSAVTVTAALEAPTVSSGEAVVAEGQAALDEAAAAASTEPTPDAASTPHATPPPGSLADGAKRRPAPSPAPVSGSEVTAVGDSVMLAAAPALLDALPGIRIDAAVSRSSWSGPGIVNGFAASGALGEYLVIALGTNGSISWDAYEQMAAIAGPDRRLVLVNAYAPRDWIPGVNADIDAFAASHPGTVVADWSGAIAEHLDYLAGDRVHPGPTGGALYASTVSAALNRIEYARAIEAYLDEAYAWRLAHRDDARIAQ</sequence>
<dbReference type="InterPro" id="IPR050879">
    <property type="entry name" value="Acyltransferase_3"/>
</dbReference>
<gene>
    <name evidence="4" type="ORF">GCM10009808_26550</name>
</gene>
<evidence type="ECO:0000256" key="2">
    <source>
        <dbReference type="SAM" id="Phobius"/>
    </source>
</evidence>
<dbReference type="EMBL" id="BAAAPL010000002">
    <property type="protein sequence ID" value="GAA1707242.1"/>
    <property type="molecule type" value="Genomic_DNA"/>
</dbReference>
<feature type="region of interest" description="Disordered" evidence="1">
    <location>
        <begin position="429"/>
        <end position="472"/>
    </location>
</feature>
<proteinExistence type="predicted"/>
<feature type="transmembrane region" description="Helical" evidence="2">
    <location>
        <begin position="207"/>
        <end position="225"/>
    </location>
</feature>
<dbReference type="GO" id="GO:0016746">
    <property type="term" value="F:acyltransferase activity"/>
    <property type="evidence" value="ECO:0007669"/>
    <property type="project" value="UniProtKB-KW"/>
</dbReference>
<evidence type="ECO:0000259" key="3">
    <source>
        <dbReference type="Pfam" id="PF01757"/>
    </source>
</evidence>
<feature type="transmembrane region" description="Helical" evidence="2">
    <location>
        <begin position="39"/>
        <end position="60"/>
    </location>
</feature>
<dbReference type="SUPFAM" id="SSF52266">
    <property type="entry name" value="SGNH hydrolase"/>
    <property type="match status" value="1"/>
</dbReference>
<feature type="transmembrane region" description="Helical" evidence="2">
    <location>
        <begin position="309"/>
        <end position="326"/>
    </location>
</feature>
<feature type="transmembrane region" description="Helical" evidence="2">
    <location>
        <begin position="81"/>
        <end position="100"/>
    </location>
</feature>
<protein>
    <submittedName>
        <fullName evidence="4">Acyltransferase family protein</fullName>
    </submittedName>
</protein>